<protein>
    <submittedName>
        <fullName evidence="3">4-amino-4-deoxy-L-arabinose-phosphoundecaprenol flippase subunit ArnE</fullName>
    </submittedName>
</protein>
<name>A0A517QXA5_9PLAN</name>
<dbReference type="Gene3D" id="1.10.3730.20">
    <property type="match status" value="1"/>
</dbReference>
<dbReference type="AlphaFoldDB" id="A0A517QXA5"/>
<accession>A0A517QXA5</accession>
<keyword evidence="1" id="KW-0812">Transmembrane</keyword>
<dbReference type="InterPro" id="IPR037185">
    <property type="entry name" value="EmrE-like"/>
</dbReference>
<dbReference type="PANTHER" id="PTHR22911:SF76">
    <property type="entry name" value="EAMA DOMAIN-CONTAINING PROTEIN"/>
    <property type="match status" value="1"/>
</dbReference>
<dbReference type="PANTHER" id="PTHR22911">
    <property type="entry name" value="ACYL-MALONYL CONDENSING ENZYME-RELATED"/>
    <property type="match status" value="1"/>
</dbReference>
<evidence type="ECO:0000313" key="4">
    <source>
        <dbReference type="Proteomes" id="UP000317318"/>
    </source>
</evidence>
<dbReference type="RefSeq" id="WP_145362504.1">
    <property type="nucleotide sequence ID" value="NZ_CP036268.1"/>
</dbReference>
<dbReference type="SUPFAM" id="SSF103481">
    <property type="entry name" value="Multidrug resistance efflux transporter EmrE"/>
    <property type="match status" value="2"/>
</dbReference>
<keyword evidence="1" id="KW-0472">Membrane</keyword>
<evidence type="ECO:0000313" key="3">
    <source>
        <dbReference type="EMBL" id="QDT36292.1"/>
    </source>
</evidence>
<dbReference type="KEGG" id="svp:Pan189_06480"/>
<feature type="transmembrane region" description="Helical" evidence="1">
    <location>
        <begin position="171"/>
        <end position="191"/>
    </location>
</feature>
<feature type="transmembrane region" description="Helical" evidence="1">
    <location>
        <begin position="54"/>
        <end position="71"/>
    </location>
</feature>
<feature type="transmembrane region" description="Helical" evidence="1">
    <location>
        <begin position="20"/>
        <end position="42"/>
    </location>
</feature>
<dbReference type="Pfam" id="PF00892">
    <property type="entry name" value="EamA"/>
    <property type="match status" value="2"/>
</dbReference>
<reference evidence="3 4" key="1">
    <citation type="submission" date="2019-02" db="EMBL/GenBank/DDBJ databases">
        <title>Deep-cultivation of Planctomycetes and their phenomic and genomic characterization uncovers novel biology.</title>
        <authorList>
            <person name="Wiegand S."/>
            <person name="Jogler M."/>
            <person name="Boedeker C."/>
            <person name="Pinto D."/>
            <person name="Vollmers J."/>
            <person name="Rivas-Marin E."/>
            <person name="Kohn T."/>
            <person name="Peeters S.H."/>
            <person name="Heuer A."/>
            <person name="Rast P."/>
            <person name="Oberbeckmann S."/>
            <person name="Bunk B."/>
            <person name="Jeske O."/>
            <person name="Meyerdierks A."/>
            <person name="Storesund J.E."/>
            <person name="Kallscheuer N."/>
            <person name="Luecker S."/>
            <person name="Lage O.M."/>
            <person name="Pohl T."/>
            <person name="Merkel B.J."/>
            <person name="Hornburger P."/>
            <person name="Mueller R.-W."/>
            <person name="Bruemmer F."/>
            <person name="Labrenz M."/>
            <person name="Spormann A.M."/>
            <person name="Op den Camp H."/>
            <person name="Overmann J."/>
            <person name="Amann R."/>
            <person name="Jetten M.S.M."/>
            <person name="Mascher T."/>
            <person name="Medema M.H."/>
            <person name="Devos D.P."/>
            <person name="Kaster A.-K."/>
            <person name="Ovreas L."/>
            <person name="Rohde M."/>
            <person name="Galperin M.Y."/>
            <person name="Jogler C."/>
        </authorList>
    </citation>
    <scope>NUCLEOTIDE SEQUENCE [LARGE SCALE GENOMIC DNA]</scope>
    <source>
        <strain evidence="3 4">Pan189</strain>
    </source>
</reference>
<gene>
    <name evidence="3" type="primary">arnE_1</name>
    <name evidence="3" type="ORF">Pan189_06480</name>
</gene>
<feature type="transmembrane region" description="Helical" evidence="1">
    <location>
        <begin position="145"/>
        <end position="165"/>
    </location>
</feature>
<proteinExistence type="predicted"/>
<feature type="transmembrane region" description="Helical" evidence="1">
    <location>
        <begin position="289"/>
        <end position="306"/>
    </location>
</feature>
<dbReference type="Proteomes" id="UP000317318">
    <property type="component" value="Chromosome"/>
</dbReference>
<feature type="domain" description="EamA" evidence="2">
    <location>
        <begin position="25"/>
        <end position="161"/>
    </location>
</feature>
<feature type="transmembrane region" description="Helical" evidence="1">
    <location>
        <begin position="234"/>
        <end position="256"/>
    </location>
</feature>
<dbReference type="InterPro" id="IPR000620">
    <property type="entry name" value="EamA_dom"/>
</dbReference>
<keyword evidence="4" id="KW-1185">Reference proteome</keyword>
<feature type="transmembrane region" description="Helical" evidence="1">
    <location>
        <begin position="91"/>
        <end position="113"/>
    </location>
</feature>
<dbReference type="OrthoDB" id="9776210at2"/>
<feature type="transmembrane region" description="Helical" evidence="1">
    <location>
        <begin position="119"/>
        <end position="138"/>
    </location>
</feature>
<feature type="domain" description="EamA" evidence="2">
    <location>
        <begin position="172"/>
        <end position="304"/>
    </location>
</feature>
<evidence type="ECO:0000259" key="2">
    <source>
        <dbReference type="Pfam" id="PF00892"/>
    </source>
</evidence>
<feature type="transmembrane region" description="Helical" evidence="1">
    <location>
        <begin position="203"/>
        <end position="222"/>
    </location>
</feature>
<sequence length="310" mass="32977">MSSPDPPAKTHHEQSELSFAQAAGLLLIGVMGIGFAPILARMAGWYEVDPTASAFWRFTLALPFLIGASWFQQHRGDTRPDDSPRSLREIAAVAVPGVFLACDMACWHVSFLYTPVANATVIANLATLLVAFIGWAVLRERLTWLYPAGVAAALVGVAILVDVRLDTRSTPFGNGMALAAAVCYAGYQIAAKLARRRFTARTILTYASIAGSLLLLPVPMLLGHRYLPNEAIGWLPLLGLAIIPHLLGQGLIATSLRHLPVSIASPLLLAQPIFVGLFGYLILGEAVGWTQVAGGVLVLVGLGIAIRGRG</sequence>
<dbReference type="EMBL" id="CP036268">
    <property type="protein sequence ID" value="QDT36292.1"/>
    <property type="molecule type" value="Genomic_DNA"/>
</dbReference>
<keyword evidence="1" id="KW-1133">Transmembrane helix</keyword>
<organism evidence="3 4">
    <name type="scientific">Stratiformator vulcanicus</name>
    <dbReference type="NCBI Taxonomy" id="2527980"/>
    <lineage>
        <taxon>Bacteria</taxon>
        <taxon>Pseudomonadati</taxon>
        <taxon>Planctomycetota</taxon>
        <taxon>Planctomycetia</taxon>
        <taxon>Planctomycetales</taxon>
        <taxon>Planctomycetaceae</taxon>
        <taxon>Stratiformator</taxon>
    </lineage>
</organism>
<dbReference type="GO" id="GO:0016020">
    <property type="term" value="C:membrane"/>
    <property type="evidence" value="ECO:0007669"/>
    <property type="project" value="InterPro"/>
</dbReference>
<feature type="transmembrane region" description="Helical" evidence="1">
    <location>
        <begin position="263"/>
        <end position="283"/>
    </location>
</feature>
<evidence type="ECO:0000256" key="1">
    <source>
        <dbReference type="SAM" id="Phobius"/>
    </source>
</evidence>